<dbReference type="AlphaFoldDB" id="A0A840HVC0"/>
<reference evidence="1 2" key="1">
    <citation type="submission" date="2020-08" db="EMBL/GenBank/DDBJ databases">
        <title>Genomic Encyclopedia of Type Strains, Phase IV (KMG-IV): sequencing the most valuable type-strain genomes for metagenomic binning, comparative biology and taxonomic classification.</title>
        <authorList>
            <person name="Goeker M."/>
        </authorList>
    </citation>
    <scope>NUCLEOTIDE SEQUENCE [LARGE SCALE GENOMIC DNA]</scope>
    <source>
        <strain evidence="1 2">DSM 7465</strain>
    </source>
</reference>
<evidence type="ECO:0000313" key="2">
    <source>
        <dbReference type="Proteomes" id="UP000575068"/>
    </source>
</evidence>
<dbReference type="Proteomes" id="UP000575068">
    <property type="component" value="Unassembled WGS sequence"/>
</dbReference>
<comment type="caution">
    <text evidence="1">The sequence shown here is derived from an EMBL/GenBank/DDBJ whole genome shotgun (WGS) entry which is preliminary data.</text>
</comment>
<organism evidence="1 2">
    <name type="scientific">Rhizorhapis suberifaciens</name>
    <name type="common">corky root of lettuce</name>
    <dbReference type="NCBI Taxonomy" id="13656"/>
    <lineage>
        <taxon>Bacteria</taxon>
        <taxon>Pseudomonadati</taxon>
        <taxon>Pseudomonadota</taxon>
        <taxon>Alphaproteobacteria</taxon>
        <taxon>Sphingomonadales</taxon>
        <taxon>Sphingomonadaceae</taxon>
        <taxon>Rhizorhapis</taxon>
    </lineage>
</organism>
<dbReference type="EMBL" id="JACHOV010000006">
    <property type="protein sequence ID" value="MBB4641520.1"/>
    <property type="molecule type" value="Genomic_DNA"/>
</dbReference>
<name>A0A840HVC0_9SPHN</name>
<evidence type="ECO:0000313" key="1">
    <source>
        <dbReference type="EMBL" id="MBB4641520.1"/>
    </source>
</evidence>
<gene>
    <name evidence="1" type="ORF">HNQ99_001829</name>
</gene>
<accession>A0A840HVC0</accession>
<proteinExistence type="predicted"/>
<protein>
    <submittedName>
        <fullName evidence="1">Uncharacterized protein</fullName>
    </submittedName>
</protein>
<sequence length="51" mass="5215">MGTYAILPGRGRGTARSAVEGARALTQGCIRRITPSVSRCAAATSPQAGRI</sequence>
<keyword evidence="2" id="KW-1185">Reference proteome</keyword>